<dbReference type="WBParaSite" id="RSKR_0000209800.1">
    <property type="protein sequence ID" value="RSKR_0000209800.1"/>
    <property type="gene ID" value="RSKR_0000209800"/>
</dbReference>
<evidence type="ECO:0000313" key="2">
    <source>
        <dbReference type="WBParaSite" id="RSKR_0000209800.1"/>
    </source>
</evidence>
<organism evidence="1 2">
    <name type="scientific">Rhabditophanes sp. KR3021</name>
    <dbReference type="NCBI Taxonomy" id="114890"/>
    <lineage>
        <taxon>Eukaryota</taxon>
        <taxon>Metazoa</taxon>
        <taxon>Ecdysozoa</taxon>
        <taxon>Nematoda</taxon>
        <taxon>Chromadorea</taxon>
        <taxon>Rhabditida</taxon>
        <taxon>Tylenchina</taxon>
        <taxon>Panagrolaimomorpha</taxon>
        <taxon>Strongyloidoidea</taxon>
        <taxon>Alloionematidae</taxon>
        <taxon>Rhabditophanes</taxon>
    </lineage>
</organism>
<protein>
    <submittedName>
        <fullName evidence="2">Col_cuticle_N domain-containing protein</fullName>
    </submittedName>
</protein>
<evidence type="ECO:0000313" key="1">
    <source>
        <dbReference type="Proteomes" id="UP000095286"/>
    </source>
</evidence>
<name>A0AC35TMF3_9BILA</name>
<accession>A0AC35TMF3</accession>
<proteinExistence type="predicted"/>
<dbReference type="Proteomes" id="UP000095286">
    <property type="component" value="Unplaced"/>
</dbReference>
<sequence>MHLTLVSVVSISAGIAITAYMLDGNDNLGLRKLATSVINSVRGNPGEAPTNNYESLETLNFKENQVSAAAKSSNPQ</sequence>
<reference evidence="2" key="1">
    <citation type="submission" date="2016-11" db="UniProtKB">
        <authorList>
            <consortium name="WormBaseParasite"/>
        </authorList>
    </citation>
    <scope>IDENTIFICATION</scope>
    <source>
        <strain evidence="2">KR3021</strain>
    </source>
</reference>